<dbReference type="Pfam" id="PF18495">
    <property type="entry name" value="VbhA"/>
    <property type="match status" value="1"/>
</dbReference>
<dbReference type="RefSeq" id="WP_182340262.1">
    <property type="nucleotide sequence ID" value="NZ_JACGXS010000009.1"/>
</dbReference>
<comment type="caution">
    <text evidence="2">The sequence shown here is derived from an EMBL/GenBank/DDBJ whole genome shotgun (WGS) entry which is preliminary data.</text>
</comment>
<dbReference type="AlphaFoldDB" id="A0A7W3FP56"/>
<dbReference type="EMBL" id="JACGXS010000009">
    <property type="protein sequence ID" value="MBA8683114.1"/>
    <property type="molecule type" value="Genomic_DNA"/>
</dbReference>
<keyword evidence="3" id="KW-1185">Reference proteome</keyword>
<feature type="domain" description="Antitoxin VbhA" evidence="1">
    <location>
        <begin position="9"/>
        <end position="53"/>
    </location>
</feature>
<dbReference type="Gene3D" id="1.10.8.1050">
    <property type="entry name" value="Antitoxin VbhA-like"/>
    <property type="match status" value="1"/>
</dbReference>
<proteinExistence type="predicted"/>
<dbReference type="CDD" id="cd11586">
    <property type="entry name" value="VbhA_like"/>
    <property type="match status" value="1"/>
</dbReference>
<gene>
    <name evidence="2" type="ORF">H4O11_15045</name>
</gene>
<organism evidence="2 3">
    <name type="scientific">Stenotrophomonas tumulicola</name>
    <dbReference type="NCBI Taxonomy" id="1685415"/>
    <lineage>
        <taxon>Bacteria</taxon>
        <taxon>Pseudomonadati</taxon>
        <taxon>Pseudomonadota</taxon>
        <taxon>Gammaproteobacteria</taxon>
        <taxon>Lysobacterales</taxon>
        <taxon>Lysobacteraceae</taxon>
        <taxon>Stenotrophomonas</taxon>
    </lineage>
</organism>
<evidence type="ECO:0000313" key="2">
    <source>
        <dbReference type="EMBL" id="MBA8683114.1"/>
    </source>
</evidence>
<evidence type="ECO:0000259" key="1">
    <source>
        <dbReference type="Pfam" id="PF18495"/>
    </source>
</evidence>
<dbReference type="Proteomes" id="UP000547058">
    <property type="component" value="Unassembled WGS sequence"/>
</dbReference>
<dbReference type="InterPro" id="IPR033788">
    <property type="entry name" value="VbhA-like"/>
</dbReference>
<dbReference type="InterPro" id="IPR041535">
    <property type="entry name" value="VbhA"/>
</dbReference>
<sequence>MEEVAILGKALEQAAGSLRLEGLAFSSKSADLRQSWVNGSITGAQLLEATKARHMQSPAAPVAVCQARRSPLGE</sequence>
<accession>A0A7W3FP56</accession>
<name>A0A7W3FP56_9GAMM</name>
<evidence type="ECO:0000313" key="3">
    <source>
        <dbReference type="Proteomes" id="UP000547058"/>
    </source>
</evidence>
<reference evidence="2 3" key="1">
    <citation type="submission" date="2020-08" db="EMBL/GenBank/DDBJ databases">
        <title>Stenotrophomonas tumulicola JCM 30961.</title>
        <authorList>
            <person name="Deng Y."/>
        </authorList>
    </citation>
    <scope>NUCLEOTIDE SEQUENCE [LARGE SCALE GENOMIC DNA]</scope>
    <source>
        <strain evidence="2 3">JCM 30961</strain>
    </source>
</reference>
<protein>
    <recommendedName>
        <fullName evidence="1">Antitoxin VbhA domain-containing protein</fullName>
    </recommendedName>
</protein>
<dbReference type="InterPro" id="IPR043038">
    <property type="entry name" value="VbhA_sf"/>
</dbReference>